<evidence type="ECO:0000313" key="11">
    <source>
        <dbReference type="EMBL" id="GFS16367.1"/>
    </source>
</evidence>
<sequence>MEDSNFTAFINFNTTLSPYHAFVIPYLKEFLLATRTLVPFWVVIISFGLMANVTNIAVFLKAGAKDNVTILLLSLAVSDLIFLVLITPSMCNYAIYSVDSSYKFPFHHEILGFLFYWPAFVAYDLSTYISVSLGVMRCACVAMPLKFKSVFTKSRTMKWVMFLVVLSVSLRIPVLTINRLTWRLDPTKNTSVMFLARVNRDSMSRINDLINRGFVIYVNYITMVTCVSILTFKLYQAGKIRRSYTNQSQPQSSEKSTTKPDDQGLSSKDLQVVRSVVLVCTIFILSQLTFLVQSTARLIQPEFDSDKGLQFLFGTISQVSLTCCYLNASINIFVYYNYNSKYRSVFRSLLCAKDKH</sequence>
<evidence type="ECO:0000259" key="10">
    <source>
        <dbReference type="PROSITE" id="PS50262"/>
    </source>
</evidence>
<dbReference type="PROSITE" id="PS50262">
    <property type="entry name" value="G_PROTEIN_RECEP_F1_2"/>
    <property type="match status" value="1"/>
</dbReference>
<evidence type="ECO:0000256" key="8">
    <source>
        <dbReference type="SAM" id="MobiDB-lite"/>
    </source>
</evidence>
<organism evidence="11 12">
    <name type="scientific">Elysia marginata</name>
    <dbReference type="NCBI Taxonomy" id="1093978"/>
    <lineage>
        <taxon>Eukaryota</taxon>
        <taxon>Metazoa</taxon>
        <taxon>Spiralia</taxon>
        <taxon>Lophotrochozoa</taxon>
        <taxon>Mollusca</taxon>
        <taxon>Gastropoda</taxon>
        <taxon>Heterobranchia</taxon>
        <taxon>Euthyneura</taxon>
        <taxon>Panpulmonata</taxon>
        <taxon>Sacoglossa</taxon>
        <taxon>Placobranchoidea</taxon>
        <taxon>Plakobranchidae</taxon>
        <taxon>Elysia</taxon>
    </lineage>
</organism>
<feature type="transmembrane region" description="Helical" evidence="9">
    <location>
        <begin position="214"/>
        <end position="235"/>
    </location>
</feature>
<dbReference type="Proteomes" id="UP000762676">
    <property type="component" value="Unassembled WGS sequence"/>
</dbReference>
<evidence type="ECO:0000256" key="1">
    <source>
        <dbReference type="ARBA" id="ARBA00004141"/>
    </source>
</evidence>
<evidence type="ECO:0000313" key="12">
    <source>
        <dbReference type="Proteomes" id="UP000762676"/>
    </source>
</evidence>
<name>A0AAV4J0U8_9GAST</name>
<keyword evidence="6 11" id="KW-0675">Receptor</keyword>
<feature type="transmembrane region" description="Helical" evidence="9">
    <location>
        <begin position="159"/>
        <end position="177"/>
    </location>
</feature>
<comment type="subcellular location">
    <subcellularLocation>
        <location evidence="1">Membrane</location>
        <topology evidence="1">Multi-pass membrane protein</topology>
    </subcellularLocation>
</comment>
<dbReference type="EMBL" id="BMAT01013608">
    <property type="protein sequence ID" value="GFS16367.1"/>
    <property type="molecule type" value="Genomic_DNA"/>
</dbReference>
<gene>
    <name evidence="11" type="ORF">ElyMa_006794100</name>
</gene>
<feature type="transmembrane region" description="Helical" evidence="9">
    <location>
        <begin position="115"/>
        <end position="138"/>
    </location>
</feature>
<dbReference type="PANTHER" id="PTHR24243">
    <property type="entry name" value="G-PROTEIN COUPLED RECEPTOR"/>
    <property type="match status" value="1"/>
</dbReference>
<keyword evidence="7" id="KW-0807">Transducer</keyword>
<feature type="compositionally biased region" description="Polar residues" evidence="8">
    <location>
        <begin position="245"/>
        <end position="255"/>
    </location>
</feature>
<evidence type="ECO:0000256" key="5">
    <source>
        <dbReference type="ARBA" id="ARBA00023136"/>
    </source>
</evidence>
<feature type="transmembrane region" description="Helical" evidence="9">
    <location>
        <begin position="38"/>
        <end position="60"/>
    </location>
</feature>
<feature type="transmembrane region" description="Helical" evidence="9">
    <location>
        <begin position="272"/>
        <end position="291"/>
    </location>
</feature>
<dbReference type="GO" id="GO:0004930">
    <property type="term" value="F:G protein-coupled receptor activity"/>
    <property type="evidence" value="ECO:0007669"/>
    <property type="project" value="UniProtKB-KW"/>
</dbReference>
<evidence type="ECO:0000256" key="2">
    <source>
        <dbReference type="ARBA" id="ARBA00022692"/>
    </source>
</evidence>
<reference evidence="11 12" key="1">
    <citation type="journal article" date="2021" name="Elife">
        <title>Chloroplast acquisition without the gene transfer in kleptoplastic sea slugs, Plakobranchus ocellatus.</title>
        <authorList>
            <person name="Maeda T."/>
            <person name="Takahashi S."/>
            <person name="Yoshida T."/>
            <person name="Shimamura S."/>
            <person name="Takaki Y."/>
            <person name="Nagai Y."/>
            <person name="Toyoda A."/>
            <person name="Suzuki Y."/>
            <person name="Arimoto A."/>
            <person name="Ishii H."/>
            <person name="Satoh N."/>
            <person name="Nishiyama T."/>
            <person name="Hasebe M."/>
            <person name="Maruyama T."/>
            <person name="Minagawa J."/>
            <person name="Obokata J."/>
            <person name="Shigenobu S."/>
        </authorList>
    </citation>
    <scope>NUCLEOTIDE SEQUENCE [LARGE SCALE GENOMIC DNA]</scope>
</reference>
<keyword evidence="5 9" id="KW-0472">Membrane</keyword>
<evidence type="ECO:0000256" key="7">
    <source>
        <dbReference type="ARBA" id="ARBA00023224"/>
    </source>
</evidence>
<dbReference type="PANTHER" id="PTHR24243:SF208">
    <property type="entry name" value="PYROKININ-1 RECEPTOR"/>
    <property type="match status" value="1"/>
</dbReference>
<dbReference type="GO" id="GO:0005886">
    <property type="term" value="C:plasma membrane"/>
    <property type="evidence" value="ECO:0007669"/>
    <property type="project" value="TreeGrafter"/>
</dbReference>
<dbReference type="PRINTS" id="PR00237">
    <property type="entry name" value="GPCRRHODOPSN"/>
</dbReference>
<feature type="domain" description="G-protein coupled receptors family 1 profile" evidence="10">
    <location>
        <begin position="51"/>
        <end position="335"/>
    </location>
</feature>
<keyword evidence="2 9" id="KW-0812">Transmembrane</keyword>
<protein>
    <submittedName>
        <fullName evidence="11">Chemosensory receptor A</fullName>
    </submittedName>
</protein>
<feature type="region of interest" description="Disordered" evidence="8">
    <location>
        <begin position="245"/>
        <end position="265"/>
    </location>
</feature>
<dbReference type="InterPro" id="IPR017452">
    <property type="entry name" value="GPCR_Rhodpsn_7TM"/>
</dbReference>
<comment type="caution">
    <text evidence="11">The sequence shown here is derived from an EMBL/GenBank/DDBJ whole genome shotgun (WGS) entry which is preliminary data.</text>
</comment>
<dbReference type="SUPFAM" id="SSF81321">
    <property type="entry name" value="Family A G protein-coupled receptor-like"/>
    <property type="match status" value="1"/>
</dbReference>
<feature type="transmembrane region" description="Helical" evidence="9">
    <location>
        <begin position="311"/>
        <end position="338"/>
    </location>
</feature>
<keyword evidence="3 9" id="KW-1133">Transmembrane helix</keyword>
<evidence type="ECO:0000256" key="3">
    <source>
        <dbReference type="ARBA" id="ARBA00022989"/>
    </source>
</evidence>
<dbReference type="AlphaFoldDB" id="A0AAV4J0U8"/>
<dbReference type="InterPro" id="IPR000276">
    <property type="entry name" value="GPCR_Rhodpsn"/>
</dbReference>
<keyword evidence="12" id="KW-1185">Reference proteome</keyword>
<dbReference type="Gene3D" id="1.20.1070.10">
    <property type="entry name" value="Rhodopsin 7-helix transmembrane proteins"/>
    <property type="match status" value="1"/>
</dbReference>
<proteinExistence type="predicted"/>
<evidence type="ECO:0000256" key="9">
    <source>
        <dbReference type="SAM" id="Phobius"/>
    </source>
</evidence>
<dbReference type="Pfam" id="PF00001">
    <property type="entry name" value="7tm_1"/>
    <property type="match status" value="1"/>
</dbReference>
<evidence type="ECO:0000256" key="6">
    <source>
        <dbReference type="ARBA" id="ARBA00023170"/>
    </source>
</evidence>
<accession>A0AAV4J0U8</accession>
<feature type="transmembrane region" description="Helical" evidence="9">
    <location>
        <begin position="72"/>
        <end position="95"/>
    </location>
</feature>
<keyword evidence="4" id="KW-0297">G-protein coupled receptor</keyword>
<evidence type="ECO:0000256" key="4">
    <source>
        <dbReference type="ARBA" id="ARBA00023040"/>
    </source>
</evidence>